<feature type="transmembrane region" description="Helical" evidence="1">
    <location>
        <begin position="219"/>
        <end position="235"/>
    </location>
</feature>
<dbReference type="AlphaFoldDB" id="A0A2I0R0X7"/>
<dbReference type="RefSeq" id="WP_101335121.1">
    <property type="nucleotide sequence ID" value="NZ_PJNI01000012.1"/>
</dbReference>
<dbReference type="OrthoDB" id="3862418at2"/>
<feature type="transmembrane region" description="Helical" evidence="1">
    <location>
        <begin position="40"/>
        <end position="59"/>
    </location>
</feature>
<sequence length="260" mass="30419">MKPEFFGVFDLMIGGGWLFLLIVLLWAIRLKNIEKPHYKWFMPAMLFKLGFGLLFALTYTKILAEGGDTLAYWEGAIDLNNLFWDSPSAYFAELFQTPSRETISQNFNHRTGYPPSWIYFEPESFFICKILSFFTFFTFNSYIAMTLFCALIAGFSSWKFFELTRRFTFCKPWVIIFATLFIPTVAFWCTGISKDTFVVAAFQIIVALLFSKLLYKKPMHLFSFFLIVVSVFVLFKVRDFMLIATFVPFMIVLLIRLSKK</sequence>
<feature type="transmembrane region" description="Helical" evidence="1">
    <location>
        <begin position="173"/>
        <end position="191"/>
    </location>
</feature>
<keyword evidence="1" id="KW-0472">Membrane</keyword>
<evidence type="ECO:0000313" key="3">
    <source>
        <dbReference type="Proteomes" id="UP000236654"/>
    </source>
</evidence>
<keyword evidence="3" id="KW-1185">Reference proteome</keyword>
<protein>
    <recommendedName>
        <fullName evidence="4">Glycosyltransferase RgtA/B/C/D-like domain-containing protein</fullName>
    </recommendedName>
</protein>
<feature type="transmembrane region" description="Helical" evidence="1">
    <location>
        <begin position="197"/>
        <end position="214"/>
    </location>
</feature>
<keyword evidence="1" id="KW-0812">Transmembrane</keyword>
<organism evidence="2 3">
    <name type="scientific">Brumimicrobium salinarum</name>
    <dbReference type="NCBI Taxonomy" id="2058658"/>
    <lineage>
        <taxon>Bacteria</taxon>
        <taxon>Pseudomonadati</taxon>
        <taxon>Bacteroidota</taxon>
        <taxon>Flavobacteriia</taxon>
        <taxon>Flavobacteriales</taxon>
        <taxon>Crocinitomicaceae</taxon>
        <taxon>Brumimicrobium</taxon>
    </lineage>
</organism>
<evidence type="ECO:0000256" key="1">
    <source>
        <dbReference type="SAM" id="Phobius"/>
    </source>
</evidence>
<dbReference type="Proteomes" id="UP000236654">
    <property type="component" value="Unassembled WGS sequence"/>
</dbReference>
<comment type="caution">
    <text evidence="2">The sequence shown here is derived from an EMBL/GenBank/DDBJ whole genome shotgun (WGS) entry which is preliminary data.</text>
</comment>
<keyword evidence="1" id="KW-1133">Transmembrane helix</keyword>
<reference evidence="2 3" key="1">
    <citation type="submission" date="2017-12" db="EMBL/GenBank/DDBJ databases">
        <title>The draft genome sequence of Brumimicrobium saltpan LHR20.</title>
        <authorList>
            <person name="Do Z.-J."/>
            <person name="Luo H.-R."/>
        </authorList>
    </citation>
    <scope>NUCLEOTIDE SEQUENCE [LARGE SCALE GENOMIC DNA]</scope>
    <source>
        <strain evidence="2 3">LHR20</strain>
    </source>
</reference>
<feature type="transmembrane region" description="Helical" evidence="1">
    <location>
        <begin position="6"/>
        <end position="28"/>
    </location>
</feature>
<name>A0A2I0R0X7_9FLAO</name>
<proteinExistence type="predicted"/>
<accession>A0A2I0R0X7</accession>
<gene>
    <name evidence="2" type="ORF">CW751_11190</name>
</gene>
<dbReference type="EMBL" id="PJNI01000012">
    <property type="protein sequence ID" value="PKR80219.1"/>
    <property type="molecule type" value="Genomic_DNA"/>
</dbReference>
<evidence type="ECO:0008006" key="4">
    <source>
        <dbReference type="Google" id="ProtNLM"/>
    </source>
</evidence>
<feature type="transmembrane region" description="Helical" evidence="1">
    <location>
        <begin position="241"/>
        <end position="258"/>
    </location>
</feature>
<evidence type="ECO:0000313" key="2">
    <source>
        <dbReference type="EMBL" id="PKR80219.1"/>
    </source>
</evidence>